<dbReference type="InterPro" id="IPR037917">
    <property type="entry name" value="Ypt35_PX"/>
</dbReference>
<accession>A0AB34KK13</accession>
<sequence length="210" mass="23368">MGEPPPLQQQCSAPPPNGPEQHQRPDTESPAPREQPHMQPDAHALAADGAGRQPDAPVFWSTRHARSSSYHSVNHTGPGPIQLEDHSEDQHEQSQGCWARSVTVDDYTVVSGASGIGAYVVWHCTVRTLKGGDMNIRKRYSEFDRLRDNLLKSFPHAEGSIPPLPRKSLVSRFRPKFLEHRKNGLNHFISCILLNPEFAASPVLKDFVFA</sequence>
<dbReference type="Pfam" id="PF00787">
    <property type="entry name" value="PX"/>
    <property type="match status" value="1"/>
</dbReference>
<dbReference type="GO" id="GO:0005774">
    <property type="term" value="C:vacuolar membrane"/>
    <property type="evidence" value="ECO:0007669"/>
    <property type="project" value="UniProtKB-SubCell"/>
</dbReference>
<keyword evidence="4" id="KW-0926">Vacuole</keyword>
<keyword evidence="13" id="KW-1185">Reference proteome</keyword>
<feature type="region of interest" description="Disordered" evidence="10">
    <location>
        <begin position="1"/>
        <end position="57"/>
    </location>
</feature>
<reference evidence="12 13" key="1">
    <citation type="journal article" date="2020" name="Microbiol. Resour. Announc.">
        <title>Draft Genome Sequence of a Cladosporium Species Isolated from the Mesophotic Ascidian Didemnum maculosum.</title>
        <authorList>
            <person name="Gioti A."/>
            <person name="Siaperas R."/>
            <person name="Nikolaivits E."/>
            <person name="Le Goff G."/>
            <person name="Ouazzani J."/>
            <person name="Kotoulas G."/>
            <person name="Topakas E."/>
        </authorList>
    </citation>
    <scope>NUCLEOTIDE SEQUENCE [LARGE SCALE GENOMIC DNA]</scope>
    <source>
        <strain evidence="12 13">TM138-S3</strain>
    </source>
</reference>
<evidence type="ECO:0000256" key="5">
    <source>
        <dbReference type="ARBA" id="ARBA00022753"/>
    </source>
</evidence>
<evidence type="ECO:0000313" key="12">
    <source>
        <dbReference type="EMBL" id="KAL1583895.1"/>
    </source>
</evidence>
<gene>
    <name evidence="12" type="ORF">WHR41_07215</name>
</gene>
<evidence type="ECO:0000313" key="13">
    <source>
        <dbReference type="Proteomes" id="UP000803884"/>
    </source>
</evidence>
<dbReference type="CDD" id="cd07280">
    <property type="entry name" value="PX_YPT35"/>
    <property type="match status" value="1"/>
</dbReference>
<dbReference type="EMBL" id="JAAQHG020000031">
    <property type="protein sequence ID" value="KAL1583895.1"/>
    <property type="molecule type" value="Genomic_DNA"/>
</dbReference>
<feature type="domain" description="PX" evidence="11">
    <location>
        <begin position="100"/>
        <end position="210"/>
    </location>
</feature>
<dbReference type="AlphaFoldDB" id="A0AB34KK13"/>
<protein>
    <recommendedName>
        <fullName evidence="8">Endosomal/vacuolar adapter protein YPT35</fullName>
    </recommendedName>
    <alternativeName>
        <fullName evidence="9">PX domain-containing protein YPT35</fullName>
    </alternativeName>
</protein>
<comment type="caution">
    <text evidence="12">The sequence shown here is derived from an EMBL/GenBank/DDBJ whole genome shotgun (WGS) entry which is preliminary data.</text>
</comment>
<dbReference type="InterPro" id="IPR036871">
    <property type="entry name" value="PX_dom_sf"/>
</dbReference>
<evidence type="ECO:0000256" key="8">
    <source>
        <dbReference type="ARBA" id="ARBA00033774"/>
    </source>
</evidence>
<feature type="compositionally biased region" description="Pro residues" evidence="10">
    <location>
        <begin position="1"/>
        <end position="18"/>
    </location>
</feature>
<evidence type="ECO:0000256" key="2">
    <source>
        <dbReference type="ARBA" id="ARBA00004177"/>
    </source>
</evidence>
<dbReference type="PROSITE" id="PS50195">
    <property type="entry name" value="PX"/>
    <property type="match status" value="1"/>
</dbReference>
<dbReference type="GO" id="GO:0032266">
    <property type="term" value="F:phosphatidylinositol-3-phosphate binding"/>
    <property type="evidence" value="ECO:0007669"/>
    <property type="project" value="InterPro"/>
</dbReference>
<evidence type="ECO:0000256" key="10">
    <source>
        <dbReference type="SAM" id="MobiDB-lite"/>
    </source>
</evidence>
<dbReference type="Proteomes" id="UP000803884">
    <property type="component" value="Unassembled WGS sequence"/>
</dbReference>
<dbReference type="GO" id="GO:0010008">
    <property type="term" value="C:endosome membrane"/>
    <property type="evidence" value="ECO:0007669"/>
    <property type="project" value="UniProtKB-SubCell"/>
</dbReference>
<keyword evidence="5" id="KW-0967">Endosome</keyword>
<keyword evidence="6" id="KW-0472">Membrane</keyword>
<evidence type="ECO:0000256" key="7">
    <source>
        <dbReference type="ARBA" id="ARBA00033728"/>
    </source>
</evidence>
<evidence type="ECO:0000256" key="4">
    <source>
        <dbReference type="ARBA" id="ARBA00022554"/>
    </source>
</evidence>
<comment type="subcellular location">
    <subcellularLocation>
        <location evidence="2">Endosome</location>
    </subcellularLocation>
    <subcellularLocation>
        <location evidence="1">Vacuole membrane</location>
        <topology evidence="1">Peripheral membrane protein</topology>
    </subcellularLocation>
</comment>
<evidence type="ECO:0000256" key="3">
    <source>
        <dbReference type="ARBA" id="ARBA00007426"/>
    </source>
</evidence>
<proteinExistence type="inferred from homology"/>
<dbReference type="InterPro" id="IPR001683">
    <property type="entry name" value="PX_dom"/>
</dbReference>
<evidence type="ECO:0000256" key="1">
    <source>
        <dbReference type="ARBA" id="ARBA00004148"/>
    </source>
</evidence>
<dbReference type="GeneID" id="96008658"/>
<dbReference type="PANTHER" id="PTHR10555:SF170">
    <property type="entry name" value="FI18122P1"/>
    <property type="match status" value="1"/>
</dbReference>
<dbReference type="Gene3D" id="3.30.1520.10">
    <property type="entry name" value="Phox-like domain"/>
    <property type="match status" value="1"/>
</dbReference>
<evidence type="ECO:0000256" key="6">
    <source>
        <dbReference type="ARBA" id="ARBA00023136"/>
    </source>
</evidence>
<dbReference type="SMART" id="SM00312">
    <property type="entry name" value="PX"/>
    <property type="match status" value="1"/>
</dbReference>
<feature type="compositionally biased region" description="Basic and acidic residues" evidence="10">
    <location>
        <begin position="83"/>
        <end position="92"/>
    </location>
</feature>
<comment type="similarity">
    <text evidence="3">Belongs to the YPT35 family.</text>
</comment>
<dbReference type="RefSeq" id="XP_069227001.1">
    <property type="nucleotide sequence ID" value="XM_069375820.1"/>
</dbReference>
<dbReference type="SUPFAM" id="SSF64268">
    <property type="entry name" value="PX domain"/>
    <property type="match status" value="1"/>
</dbReference>
<comment type="function">
    <text evidence="7">Recruits the lipid transfer protein VPS13 to endosomal and vacuolar membranes.</text>
</comment>
<name>A0AB34KK13_9PEZI</name>
<evidence type="ECO:0000259" key="11">
    <source>
        <dbReference type="PROSITE" id="PS50195"/>
    </source>
</evidence>
<dbReference type="PANTHER" id="PTHR10555">
    <property type="entry name" value="SORTING NEXIN"/>
    <property type="match status" value="1"/>
</dbReference>
<evidence type="ECO:0000256" key="9">
    <source>
        <dbReference type="ARBA" id="ARBA00033785"/>
    </source>
</evidence>
<feature type="region of interest" description="Disordered" evidence="10">
    <location>
        <begin position="69"/>
        <end position="94"/>
    </location>
</feature>
<organism evidence="12 13">
    <name type="scientific">Cladosporium halotolerans</name>
    <dbReference type="NCBI Taxonomy" id="1052096"/>
    <lineage>
        <taxon>Eukaryota</taxon>
        <taxon>Fungi</taxon>
        <taxon>Dikarya</taxon>
        <taxon>Ascomycota</taxon>
        <taxon>Pezizomycotina</taxon>
        <taxon>Dothideomycetes</taxon>
        <taxon>Dothideomycetidae</taxon>
        <taxon>Cladosporiales</taxon>
        <taxon>Cladosporiaceae</taxon>
        <taxon>Cladosporium</taxon>
    </lineage>
</organism>